<organism evidence="1 2">
    <name type="scientific">Trichoderma asperellum (strain ATCC 204424 / CBS 433.97 / NBRC 101777)</name>
    <dbReference type="NCBI Taxonomy" id="1042311"/>
    <lineage>
        <taxon>Eukaryota</taxon>
        <taxon>Fungi</taxon>
        <taxon>Dikarya</taxon>
        <taxon>Ascomycota</taxon>
        <taxon>Pezizomycotina</taxon>
        <taxon>Sordariomycetes</taxon>
        <taxon>Hypocreomycetidae</taxon>
        <taxon>Hypocreales</taxon>
        <taxon>Hypocreaceae</taxon>
        <taxon>Trichoderma</taxon>
    </lineage>
</organism>
<sequence>MYLQPQTLHCLYCIPSSPHLKSWSSFKTLCCYSSWSDILYFMAAPTCGAPCMIIVHYGNLDAPSRFLQRELCLSVSSHFNLASRYNMTWPAPVRS</sequence>
<name>A0A2T3ZQJ9_TRIA4</name>
<accession>A0A2T3ZQJ9</accession>
<proteinExistence type="predicted"/>
<keyword evidence="2" id="KW-1185">Reference proteome</keyword>
<gene>
    <name evidence="1" type="ORF">M441DRAFT_230479</name>
</gene>
<dbReference type="AlphaFoldDB" id="A0A2T3ZQJ9"/>
<dbReference type="Proteomes" id="UP000240493">
    <property type="component" value="Unassembled WGS sequence"/>
</dbReference>
<evidence type="ECO:0000313" key="2">
    <source>
        <dbReference type="Proteomes" id="UP000240493"/>
    </source>
</evidence>
<reference evidence="1 2" key="1">
    <citation type="submission" date="2016-07" db="EMBL/GenBank/DDBJ databases">
        <title>Multiple horizontal gene transfer events from other fungi enriched the ability of initially mycotrophic Trichoderma (Ascomycota) to feed on dead plant biomass.</title>
        <authorList>
            <consortium name="DOE Joint Genome Institute"/>
            <person name="Aerts A."/>
            <person name="Atanasova L."/>
            <person name="Chenthamara K."/>
            <person name="Zhang J."/>
            <person name="Grujic M."/>
            <person name="Henrissat B."/>
            <person name="Kuo A."/>
            <person name="Salamov A."/>
            <person name="Lipzen A."/>
            <person name="Labutti K."/>
            <person name="Barry K."/>
            <person name="Miao Y."/>
            <person name="Rahimi M.J."/>
            <person name="Shen Q."/>
            <person name="Grigoriev I.V."/>
            <person name="Kubicek C.P."/>
            <person name="Druzhinina I.S."/>
        </authorList>
    </citation>
    <scope>NUCLEOTIDE SEQUENCE [LARGE SCALE GENOMIC DNA]</scope>
    <source>
        <strain evidence="1 2">CBS 433.97</strain>
    </source>
</reference>
<dbReference type="EMBL" id="KZ679256">
    <property type="protein sequence ID" value="PTB47073.1"/>
    <property type="molecule type" value="Genomic_DNA"/>
</dbReference>
<protein>
    <submittedName>
        <fullName evidence="1">Uncharacterized protein</fullName>
    </submittedName>
</protein>
<evidence type="ECO:0000313" key="1">
    <source>
        <dbReference type="EMBL" id="PTB47073.1"/>
    </source>
</evidence>